<protein>
    <recommendedName>
        <fullName evidence="4">Cation/multidrug efflux pump</fullName>
    </recommendedName>
</protein>
<keyword evidence="3" id="KW-1185">Reference proteome</keyword>
<feature type="transmembrane region" description="Helical" evidence="1">
    <location>
        <begin position="6"/>
        <end position="26"/>
    </location>
</feature>
<dbReference type="EMBL" id="BLJE01000002">
    <property type="protein sequence ID" value="GFE65238.1"/>
    <property type="molecule type" value="Genomic_DNA"/>
</dbReference>
<keyword evidence="1" id="KW-0812">Transmembrane</keyword>
<keyword evidence="1" id="KW-0472">Membrane</keyword>
<comment type="caution">
    <text evidence="2">The sequence shown here is derived from an EMBL/GenBank/DDBJ whole genome shotgun (WGS) entry which is preliminary data.</text>
</comment>
<evidence type="ECO:0000313" key="2">
    <source>
        <dbReference type="EMBL" id="GFE65238.1"/>
    </source>
</evidence>
<evidence type="ECO:0000313" key="3">
    <source>
        <dbReference type="Proteomes" id="UP000436822"/>
    </source>
</evidence>
<gene>
    <name evidence="2" type="ORF">KIN_23120</name>
</gene>
<organism evidence="2 3">
    <name type="scientific">Litoreibacter roseus</name>
    <dbReference type="NCBI Taxonomy" id="2601869"/>
    <lineage>
        <taxon>Bacteria</taxon>
        <taxon>Pseudomonadati</taxon>
        <taxon>Pseudomonadota</taxon>
        <taxon>Alphaproteobacteria</taxon>
        <taxon>Rhodobacterales</taxon>
        <taxon>Roseobacteraceae</taxon>
        <taxon>Litoreibacter</taxon>
    </lineage>
</organism>
<sequence>MILGLIRLNIAALALMLIVYFVLSIWSRSVRRKKLGEEWDEEVQTGDRAAYVEEGLEDYDQSLRRKLILGVFVVPYLVIGLLVYVMNFQ</sequence>
<accession>A0A6N6JIX9</accession>
<proteinExistence type="predicted"/>
<evidence type="ECO:0000256" key="1">
    <source>
        <dbReference type="SAM" id="Phobius"/>
    </source>
</evidence>
<reference evidence="2 3" key="1">
    <citation type="submission" date="2019-12" db="EMBL/GenBank/DDBJ databases">
        <title>Litoreibacter badius sp. nov., a novel bacteriochlorophyll a-containing bacterium in the genus Litoreibacter.</title>
        <authorList>
            <person name="Kanamuro M."/>
            <person name="Takabe Y."/>
            <person name="Mori K."/>
            <person name="Takaichi S."/>
            <person name="Hanada S."/>
        </authorList>
    </citation>
    <scope>NUCLEOTIDE SEQUENCE [LARGE SCALE GENOMIC DNA]</scope>
    <source>
        <strain evidence="2 3">K6</strain>
    </source>
</reference>
<evidence type="ECO:0008006" key="4">
    <source>
        <dbReference type="Google" id="ProtNLM"/>
    </source>
</evidence>
<keyword evidence="1" id="KW-1133">Transmembrane helix</keyword>
<dbReference type="RefSeq" id="WP_306439004.1">
    <property type="nucleotide sequence ID" value="NZ_BLJE01000002.1"/>
</dbReference>
<dbReference type="AlphaFoldDB" id="A0A6N6JIX9"/>
<name>A0A6N6JIX9_9RHOB</name>
<feature type="transmembrane region" description="Helical" evidence="1">
    <location>
        <begin position="67"/>
        <end position="86"/>
    </location>
</feature>
<dbReference type="Proteomes" id="UP000436822">
    <property type="component" value="Unassembled WGS sequence"/>
</dbReference>